<keyword evidence="3" id="KW-1185">Reference proteome</keyword>
<dbReference type="InterPro" id="IPR045525">
    <property type="entry name" value="DUF6472"/>
</dbReference>
<organism evidence="2 3">
    <name type="scientific">Blautia ammoniilytica</name>
    <dbReference type="NCBI Taxonomy" id="2981782"/>
    <lineage>
        <taxon>Bacteria</taxon>
        <taxon>Bacillati</taxon>
        <taxon>Bacillota</taxon>
        <taxon>Clostridia</taxon>
        <taxon>Lachnospirales</taxon>
        <taxon>Lachnospiraceae</taxon>
        <taxon>Blautia</taxon>
    </lineage>
</organism>
<dbReference type="EMBL" id="JAOQJL010000017">
    <property type="protein sequence ID" value="MCU6765736.1"/>
    <property type="molecule type" value="Genomic_DNA"/>
</dbReference>
<protein>
    <submittedName>
        <fullName evidence="2">DUF6472 family protein</fullName>
    </submittedName>
</protein>
<dbReference type="Pfam" id="PF20076">
    <property type="entry name" value="DUF6472"/>
    <property type="match status" value="1"/>
</dbReference>
<reference evidence="2 3" key="1">
    <citation type="journal article" date="2021" name="ISME Commun">
        <title>Automated analysis of genomic sequences facilitates high-throughput and comprehensive description of bacteria.</title>
        <authorList>
            <person name="Hitch T.C.A."/>
        </authorList>
    </citation>
    <scope>NUCLEOTIDE SEQUENCE [LARGE SCALE GENOMIC DNA]</scope>
    <source>
        <strain evidence="2 3">Sanger_23</strain>
    </source>
</reference>
<name>A0ABT2TVP9_9FIRM</name>
<dbReference type="RefSeq" id="WP_158421680.1">
    <property type="nucleotide sequence ID" value="NZ_JAOQJL010000017.1"/>
</dbReference>
<feature type="domain" description="DUF6472" evidence="1">
    <location>
        <begin position="5"/>
        <end position="60"/>
    </location>
</feature>
<evidence type="ECO:0000259" key="1">
    <source>
        <dbReference type="Pfam" id="PF20076"/>
    </source>
</evidence>
<evidence type="ECO:0000313" key="3">
    <source>
        <dbReference type="Proteomes" id="UP001652409"/>
    </source>
</evidence>
<comment type="caution">
    <text evidence="2">The sequence shown here is derived from an EMBL/GenBank/DDBJ whole genome shotgun (WGS) entry which is preliminary data.</text>
</comment>
<gene>
    <name evidence="2" type="ORF">OCV61_09985</name>
</gene>
<accession>A0ABT2TVP9</accession>
<evidence type="ECO:0000313" key="2">
    <source>
        <dbReference type="EMBL" id="MCU6765736.1"/>
    </source>
</evidence>
<proteinExistence type="predicted"/>
<dbReference type="Proteomes" id="UP001652409">
    <property type="component" value="Unassembled WGS sequence"/>
</dbReference>
<sequence>MEKGTNCEYCVNYSYDEDYECYTCEVNLDEDEMAHFITGNFRQCPYFKMGDEYRVVRKQM</sequence>